<keyword evidence="2" id="KW-1185">Reference proteome</keyword>
<evidence type="ECO:0000313" key="1">
    <source>
        <dbReference type="EMBL" id="KAJ6692298.1"/>
    </source>
</evidence>
<dbReference type="EMBL" id="JAPFFK010000018">
    <property type="protein sequence ID" value="KAJ6692298.1"/>
    <property type="molecule type" value="Genomic_DNA"/>
</dbReference>
<reference evidence="1" key="1">
    <citation type="submission" date="2022-11" db="EMBL/GenBank/DDBJ databases">
        <authorList>
            <person name="Hyden B.L."/>
            <person name="Feng K."/>
            <person name="Yates T."/>
            <person name="Jawdy S."/>
            <person name="Smart L.B."/>
            <person name="Muchero W."/>
        </authorList>
    </citation>
    <scope>NUCLEOTIDE SEQUENCE</scope>
    <source>
        <tissue evidence="1">Shoot tip</tissue>
    </source>
</reference>
<organism evidence="1 2">
    <name type="scientific">Salix purpurea</name>
    <name type="common">Purple osier willow</name>
    <dbReference type="NCBI Taxonomy" id="77065"/>
    <lineage>
        <taxon>Eukaryota</taxon>
        <taxon>Viridiplantae</taxon>
        <taxon>Streptophyta</taxon>
        <taxon>Embryophyta</taxon>
        <taxon>Tracheophyta</taxon>
        <taxon>Spermatophyta</taxon>
        <taxon>Magnoliopsida</taxon>
        <taxon>eudicotyledons</taxon>
        <taxon>Gunneridae</taxon>
        <taxon>Pentapetalae</taxon>
        <taxon>rosids</taxon>
        <taxon>fabids</taxon>
        <taxon>Malpighiales</taxon>
        <taxon>Salicaceae</taxon>
        <taxon>Saliceae</taxon>
        <taxon>Salix</taxon>
    </lineage>
</organism>
<gene>
    <name evidence="1" type="ORF">OIU79_014118</name>
</gene>
<accession>A0A9Q0SWR8</accession>
<comment type="caution">
    <text evidence="1">The sequence shown here is derived from an EMBL/GenBank/DDBJ whole genome shotgun (WGS) entry which is preliminary data.</text>
</comment>
<dbReference type="AlphaFoldDB" id="A0A9Q0SWR8"/>
<protein>
    <submittedName>
        <fullName evidence="1">Uncharacterized protein</fullName>
    </submittedName>
</protein>
<reference evidence="1" key="2">
    <citation type="journal article" date="2023" name="Int. J. Mol. Sci.">
        <title>De Novo Assembly and Annotation of 11 Diverse Shrub Willow (Salix) Genomes Reveals Novel Gene Organization in Sex-Linked Regions.</title>
        <authorList>
            <person name="Hyden B."/>
            <person name="Feng K."/>
            <person name="Yates T.B."/>
            <person name="Jawdy S."/>
            <person name="Cereghino C."/>
            <person name="Smart L.B."/>
            <person name="Muchero W."/>
        </authorList>
    </citation>
    <scope>NUCLEOTIDE SEQUENCE</scope>
    <source>
        <tissue evidence="1">Shoot tip</tissue>
    </source>
</reference>
<dbReference type="Proteomes" id="UP001151532">
    <property type="component" value="Chromosome 9"/>
</dbReference>
<proteinExistence type="predicted"/>
<sequence>MIIATSNYNTTSTPHHTSLPCHHNVSHYCRIITMSASNTTLTSPYQQQ</sequence>
<evidence type="ECO:0000313" key="2">
    <source>
        <dbReference type="Proteomes" id="UP001151532"/>
    </source>
</evidence>
<name>A0A9Q0SWR8_SALPP</name>